<organism evidence="5">
    <name type="scientific">Lepeophtheirus salmonis</name>
    <name type="common">Salmon louse</name>
    <name type="synonym">Caligus salmonis</name>
    <dbReference type="NCBI Taxonomy" id="72036"/>
    <lineage>
        <taxon>Eukaryota</taxon>
        <taxon>Metazoa</taxon>
        <taxon>Ecdysozoa</taxon>
        <taxon>Arthropoda</taxon>
        <taxon>Crustacea</taxon>
        <taxon>Multicrustacea</taxon>
        <taxon>Hexanauplia</taxon>
        <taxon>Copepoda</taxon>
        <taxon>Siphonostomatoida</taxon>
        <taxon>Caligidae</taxon>
        <taxon>Lepeophtheirus</taxon>
    </lineage>
</organism>
<dbReference type="GO" id="GO:0005856">
    <property type="term" value="C:cytoskeleton"/>
    <property type="evidence" value="ECO:0007669"/>
    <property type="project" value="TreeGrafter"/>
</dbReference>
<dbReference type="SMART" id="SM00295">
    <property type="entry name" value="B41"/>
    <property type="match status" value="1"/>
</dbReference>
<dbReference type="EMBL" id="HACA01018792">
    <property type="protein sequence ID" value="CDW36153.1"/>
    <property type="molecule type" value="Transcribed_RNA"/>
</dbReference>
<feature type="region of interest" description="Disordered" evidence="3">
    <location>
        <begin position="717"/>
        <end position="758"/>
    </location>
</feature>
<dbReference type="InterPro" id="IPR035963">
    <property type="entry name" value="FERM_2"/>
</dbReference>
<dbReference type="CDD" id="cd13186">
    <property type="entry name" value="FERM_C_NBL4_NBL5"/>
    <property type="match status" value="1"/>
</dbReference>
<dbReference type="InterPro" id="IPR000299">
    <property type="entry name" value="FERM_domain"/>
</dbReference>
<dbReference type="Gene3D" id="2.30.29.30">
    <property type="entry name" value="Pleckstrin-homology domain (PH domain)/Phosphotyrosine-binding domain (PTB)"/>
    <property type="match status" value="1"/>
</dbReference>
<dbReference type="Pfam" id="PF00373">
    <property type="entry name" value="FERM_M"/>
    <property type="match status" value="1"/>
</dbReference>
<evidence type="ECO:0000256" key="1">
    <source>
        <dbReference type="ARBA" id="ARBA00004496"/>
    </source>
</evidence>
<feature type="compositionally biased region" description="Low complexity" evidence="3">
    <location>
        <begin position="678"/>
        <end position="696"/>
    </location>
</feature>
<dbReference type="InterPro" id="IPR019747">
    <property type="entry name" value="FERM_CS"/>
</dbReference>
<feature type="compositionally biased region" description="Low complexity" evidence="3">
    <location>
        <begin position="733"/>
        <end position="742"/>
    </location>
</feature>
<dbReference type="AlphaFoldDB" id="A0A0K2UD29"/>
<dbReference type="Gene3D" id="1.20.80.10">
    <property type="match status" value="1"/>
</dbReference>
<dbReference type="Pfam" id="PF08736">
    <property type="entry name" value="FA"/>
    <property type="match status" value="1"/>
</dbReference>
<feature type="compositionally biased region" description="Polar residues" evidence="3">
    <location>
        <begin position="231"/>
        <end position="246"/>
    </location>
</feature>
<dbReference type="GO" id="GO:0048731">
    <property type="term" value="P:system development"/>
    <property type="evidence" value="ECO:0007669"/>
    <property type="project" value="UniProtKB-ARBA"/>
</dbReference>
<reference evidence="5" key="1">
    <citation type="submission" date="2014-05" db="EMBL/GenBank/DDBJ databases">
        <authorList>
            <person name="Chronopoulou M."/>
        </authorList>
    </citation>
    <scope>NUCLEOTIDE SEQUENCE</scope>
    <source>
        <tissue evidence="5">Whole organism</tissue>
    </source>
</reference>
<dbReference type="InterPro" id="IPR014847">
    <property type="entry name" value="FA"/>
</dbReference>
<dbReference type="GO" id="GO:0016020">
    <property type="term" value="C:membrane"/>
    <property type="evidence" value="ECO:0007669"/>
    <property type="project" value="UniProtKB-ARBA"/>
</dbReference>
<feature type="compositionally biased region" description="Polar residues" evidence="3">
    <location>
        <begin position="500"/>
        <end position="511"/>
    </location>
</feature>
<feature type="region of interest" description="Disordered" evidence="3">
    <location>
        <begin position="231"/>
        <end position="283"/>
    </location>
</feature>
<dbReference type="GO" id="GO:0005737">
    <property type="term" value="C:cytoplasm"/>
    <property type="evidence" value="ECO:0007669"/>
    <property type="project" value="UniProtKB-SubCell"/>
</dbReference>
<dbReference type="PROSITE" id="PS50057">
    <property type="entry name" value="FERM_3"/>
    <property type="match status" value="1"/>
</dbReference>
<comment type="subcellular location">
    <subcellularLocation>
        <location evidence="1">Cytoplasm</location>
    </subcellularLocation>
</comment>
<dbReference type="InterPro" id="IPR019749">
    <property type="entry name" value="Band_41_domain"/>
</dbReference>
<evidence type="ECO:0000256" key="2">
    <source>
        <dbReference type="ARBA" id="ARBA00022490"/>
    </source>
</evidence>
<feature type="region of interest" description="Disordered" evidence="3">
    <location>
        <begin position="636"/>
        <end position="698"/>
    </location>
</feature>
<dbReference type="OrthoDB" id="6235974at2759"/>
<sequence>MGVKFYAADPCRLVEEITRYQFVLQIKADILQGRLPLNMDLAIELAALALQSELGDFDPSRHSSGYTSEFRFISNQSEQTEADIEAVHQKMAGLRPAEAEMAYLEKVKWLEMYGVDLHPVIGEDNIEYFLGLTPSGIIALRNRAKVGNYFWPRITKIYFKGIYFMLRVRDKNNEEKTYGFETPSRSACKHLWKCCVEHHAFFRLVQVSPSGLFSLGSRFRYSGRTEKEVMQQVSSIRRQPPQFTRRPSQRYSRRSNPELGSRQNLHQSHLQQQQKHSVHQQQLQQPAFYTSDINQETPVSRPSHLIGVSQMNHNLNSSGNGDVRSYVNSLPRISRNPKLQNRNLSAQSLQWLETKGLYGYQRERRNSVPDQSLLYQLGPNRPRARKSTSVSSCHGQSDNESDASGVSWSSKSRHRQEESTESTVGGVGGVDMGSRRRGRRKRQGSYKLIDPEDQLQILSAQQQQGPERVSRKSAYSPRGNNVIQEATVVRRSGYLNSGADTETETLVNSTTSVRKNRRRHRSRSRSPGESRNRIPQELIKHMEFQLIEPSSDMQKGEIPFTNVETSLPGRSLPGNNGLIRSDYSTHHLQTRNLINKAQIVSPTHRGSAVETRGDGEERVMRNEGFLMASSSSWPHQYHHQVLPSSSSTPLAGIPSADNNNNHKTSRPHKTNTNIHAYSNSSNNNNHNKNTTPSSSSHHLETLQPNEYLQHYHHHPTMGVVEGKHGPPPPPRPSTIIISGSPSKMSKVYKQGDEMSTEL</sequence>
<proteinExistence type="predicted"/>
<accession>A0A0K2UD29</accession>
<dbReference type="FunFam" id="2.30.29.30:FF:000002">
    <property type="entry name" value="Band 4.1-like protein 5 isoform 1"/>
    <property type="match status" value="1"/>
</dbReference>
<dbReference type="InterPro" id="IPR018980">
    <property type="entry name" value="FERM_PH-like_C"/>
</dbReference>
<feature type="compositionally biased region" description="Polar residues" evidence="3">
    <location>
        <begin position="387"/>
        <end position="410"/>
    </location>
</feature>
<evidence type="ECO:0000259" key="4">
    <source>
        <dbReference type="PROSITE" id="PS50057"/>
    </source>
</evidence>
<dbReference type="InterPro" id="IPR011993">
    <property type="entry name" value="PH-like_dom_sf"/>
</dbReference>
<keyword evidence="2" id="KW-0963">Cytoplasm</keyword>
<dbReference type="CDD" id="cd14473">
    <property type="entry name" value="FERM_B-lobe"/>
    <property type="match status" value="1"/>
</dbReference>
<dbReference type="SUPFAM" id="SSF50729">
    <property type="entry name" value="PH domain-like"/>
    <property type="match status" value="1"/>
</dbReference>
<dbReference type="GO" id="GO:0031032">
    <property type="term" value="P:actomyosin structure organization"/>
    <property type="evidence" value="ECO:0007669"/>
    <property type="project" value="TreeGrafter"/>
</dbReference>
<dbReference type="GO" id="GO:0009887">
    <property type="term" value="P:animal organ morphogenesis"/>
    <property type="evidence" value="ECO:0007669"/>
    <property type="project" value="UniProtKB-ARBA"/>
</dbReference>
<feature type="compositionally biased region" description="Basic residues" evidence="3">
    <location>
        <begin position="435"/>
        <end position="444"/>
    </location>
</feature>
<dbReference type="PANTHER" id="PTHR23280:SF4">
    <property type="entry name" value="BAND 4.1-LIKE PROTEIN 4A"/>
    <property type="match status" value="1"/>
</dbReference>
<dbReference type="InterPro" id="IPR014352">
    <property type="entry name" value="FERM/acyl-CoA-bd_prot_sf"/>
</dbReference>
<feature type="compositionally biased region" description="Basic residues" evidence="3">
    <location>
        <begin position="514"/>
        <end position="524"/>
    </location>
</feature>
<dbReference type="SMART" id="SM01196">
    <property type="entry name" value="FERM_C"/>
    <property type="match status" value="1"/>
</dbReference>
<dbReference type="SMART" id="SM01195">
    <property type="entry name" value="FA"/>
    <property type="match status" value="1"/>
</dbReference>
<dbReference type="Pfam" id="PF09380">
    <property type="entry name" value="FERM_C"/>
    <property type="match status" value="1"/>
</dbReference>
<dbReference type="PANTHER" id="PTHR23280">
    <property type="entry name" value="4.1 G PROTEIN"/>
    <property type="match status" value="1"/>
</dbReference>
<feature type="domain" description="FERM" evidence="4">
    <location>
        <begin position="1"/>
        <end position="206"/>
    </location>
</feature>
<dbReference type="SUPFAM" id="SSF47031">
    <property type="entry name" value="Second domain of FERM"/>
    <property type="match status" value="1"/>
</dbReference>
<dbReference type="GO" id="GO:0071944">
    <property type="term" value="C:cell periphery"/>
    <property type="evidence" value="ECO:0007669"/>
    <property type="project" value="UniProtKB-ARBA"/>
</dbReference>
<dbReference type="PROSITE" id="PS00661">
    <property type="entry name" value="FERM_2"/>
    <property type="match status" value="1"/>
</dbReference>
<evidence type="ECO:0000313" key="5">
    <source>
        <dbReference type="EMBL" id="CDW36153.1"/>
    </source>
</evidence>
<protein>
    <recommendedName>
        <fullName evidence="4">FERM domain-containing protein</fullName>
    </recommendedName>
</protein>
<feature type="compositionally biased region" description="Low complexity" evidence="3">
    <location>
        <begin position="261"/>
        <end position="283"/>
    </location>
</feature>
<dbReference type="FunFam" id="1.20.80.10:FF:000003">
    <property type="entry name" value="Tyrosine-protein phosphatase non-receptor type 4"/>
    <property type="match status" value="1"/>
</dbReference>
<dbReference type="InterPro" id="IPR019748">
    <property type="entry name" value="FERM_central"/>
</dbReference>
<feature type="region of interest" description="Disordered" evidence="3">
    <location>
        <begin position="500"/>
        <end position="534"/>
    </location>
</feature>
<evidence type="ECO:0000256" key="3">
    <source>
        <dbReference type="SAM" id="MobiDB-lite"/>
    </source>
</evidence>
<name>A0A0K2UD29_LEPSM</name>
<dbReference type="PRINTS" id="PR00935">
    <property type="entry name" value="BAND41"/>
</dbReference>
<feature type="region of interest" description="Disordered" evidence="3">
    <location>
        <begin position="369"/>
        <end position="454"/>
    </location>
</feature>